<dbReference type="PANTHER" id="PTHR43459">
    <property type="entry name" value="ENOYL-COA HYDRATASE"/>
    <property type="match status" value="1"/>
</dbReference>
<protein>
    <submittedName>
        <fullName evidence="2">ClpP/crotonase-like domain-containing protein</fullName>
    </submittedName>
</protein>
<dbReference type="AlphaFoldDB" id="A0AAD7BD76"/>
<evidence type="ECO:0000313" key="3">
    <source>
        <dbReference type="Proteomes" id="UP001221142"/>
    </source>
</evidence>
<accession>A0AAD7BD76</accession>
<keyword evidence="1" id="KW-0732">Signal</keyword>
<evidence type="ECO:0000313" key="2">
    <source>
        <dbReference type="EMBL" id="KAJ7617314.1"/>
    </source>
</evidence>
<dbReference type="EMBL" id="JARKIF010000021">
    <property type="protein sequence ID" value="KAJ7617314.1"/>
    <property type="molecule type" value="Genomic_DNA"/>
</dbReference>
<feature type="signal peptide" evidence="1">
    <location>
        <begin position="1"/>
        <end position="22"/>
    </location>
</feature>
<organism evidence="2 3">
    <name type="scientific">Roridomyces roridus</name>
    <dbReference type="NCBI Taxonomy" id="1738132"/>
    <lineage>
        <taxon>Eukaryota</taxon>
        <taxon>Fungi</taxon>
        <taxon>Dikarya</taxon>
        <taxon>Basidiomycota</taxon>
        <taxon>Agaricomycotina</taxon>
        <taxon>Agaricomycetes</taxon>
        <taxon>Agaricomycetidae</taxon>
        <taxon>Agaricales</taxon>
        <taxon>Marasmiineae</taxon>
        <taxon>Mycenaceae</taxon>
        <taxon>Roridomyces</taxon>
    </lineage>
</organism>
<name>A0AAD7BD76_9AGAR</name>
<dbReference type="Proteomes" id="UP001221142">
    <property type="component" value="Unassembled WGS sequence"/>
</dbReference>
<dbReference type="CDD" id="cd06558">
    <property type="entry name" value="crotonase-like"/>
    <property type="match status" value="1"/>
</dbReference>
<dbReference type="Pfam" id="PF00378">
    <property type="entry name" value="ECH_1"/>
    <property type="match status" value="1"/>
</dbReference>
<keyword evidence="3" id="KW-1185">Reference proteome</keyword>
<dbReference type="InterPro" id="IPR029045">
    <property type="entry name" value="ClpP/crotonase-like_dom_sf"/>
</dbReference>
<sequence length="318" mass="34633">MISPFLGRLGFTLLFALQLAFAARYPSFGTVQTTNSSGVLNAVINNTASSTNLFDYRVQADLANLVETLQANDTDIRVVLFSSGNKEFFIAHIDVDFFLPGYESPLPFFDPGFPDMTFPTALLWNISQLPQATIAMVEGRARGIGNEFLMSCDMRFSTTSPSVLLAQLETSFGLNPGGGGAMYLSNLIGRGRTLEYVLSATDIDAVTAEKYGWINRVFDNSAAMKEYVHTLARRIALFPPAGINGTKFGVNAVSRPSREVIVQKAMAVIDMLAASPATQAYAARFLKATNNQSIGELELDYGQALLALYNVTEEELKN</sequence>
<dbReference type="SUPFAM" id="SSF52096">
    <property type="entry name" value="ClpP/crotonase"/>
    <property type="match status" value="1"/>
</dbReference>
<dbReference type="Gene3D" id="3.90.226.10">
    <property type="entry name" value="2-enoyl-CoA Hydratase, Chain A, domain 1"/>
    <property type="match status" value="1"/>
</dbReference>
<dbReference type="InterPro" id="IPR001753">
    <property type="entry name" value="Enoyl-CoA_hydra/iso"/>
</dbReference>
<comment type="caution">
    <text evidence="2">The sequence shown here is derived from an EMBL/GenBank/DDBJ whole genome shotgun (WGS) entry which is preliminary data.</text>
</comment>
<dbReference type="PANTHER" id="PTHR43459:SF1">
    <property type="entry name" value="EG:BACN32G11.4 PROTEIN"/>
    <property type="match status" value="1"/>
</dbReference>
<feature type="chain" id="PRO_5041911632" evidence="1">
    <location>
        <begin position="23"/>
        <end position="318"/>
    </location>
</feature>
<evidence type="ECO:0000256" key="1">
    <source>
        <dbReference type="SAM" id="SignalP"/>
    </source>
</evidence>
<reference evidence="2" key="1">
    <citation type="submission" date="2023-03" db="EMBL/GenBank/DDBJ databases">
        <title>Massive genome expansion in bonnet fungi (Mycena s.s.) driven by repeated elements and novel gene families across ecological guilds.</title>
        <authorList>
            <consortium name="Lawrence Berkeley National Laboratory"/>
            <person name="Harder C.B."/>
            <person name="Miyauchi S."/>
            <person name="Viragh M."/>
            <person name="Kuo A."/>
            <person name="Thoen E."/>
            <person name="Andreopoulos B."/>
            <person name="Lu D."/>
            <person name="Skrede I."/>
            <person name="Drula E."/>
            <person name="Henrissat B."/>
            <person name="Morin E."/>
            <person name="Kohler A."/>
            <person name="Barry K."/>
            <person name="LaButti K."/>
            <person name="Morin E."/>
            <person name="Salamov A."/>
            <person name="Lipzen A."/>
            <person name="Mereny Z."/>
            <person name="Hegedus B."/>
            <person name="Baldrian P."/>
            <person name="Stursova M."/>
            <person name="Weitz H."/>
            <person name="Taylor A."/>
            <person name="Grigoriev I.V."/>
            <person name="Nagy L.G."/>
            <person name="Martin F."/>
            <person name="Kauserud H."/>
        </authorList>
    </citation>
    <scope>NUCLEOTIDE SEQUENCE</scope>
    <source>
        <strain evidence="2">9284</strain>
    </source>
</reference>
<proteinExistence type="predicted"/>
<gene>
    <name evidence="2" type="ORF">FB45DRAFT_801121</name>
</gene>